<comment type="caution">
    <text evidence="2">The sequence shown here is derived from an EMBL/GenBank/DDBJ whole genome shotgun (WGS) entry which is preliminary data.</text>
</comment>
<name>A0AA36IA09_9DINO</name>
<keyword evidence="3" id="KW-1185">Reference proteome</keyword>
<sequence length="446" mass="49229">MAGVKSAPGKTGTRAALVPMQRAVLLTKEDLENFQNNAFNRDSVSSLLPFSSRAAPVVSAPSSAAGPVGGWPPAPRRRTRSASARQPSSEVALPCADVVPVSQVVLNPGCREAALAAAKSLVNQGIKKPSRVVRSKTLSRMDRISPEPAPSGRGDSPLVLQGYAPSRRDHDRTSEGSPSVAECSPESAASAALQLGWRDFLQVSGHAPANPCAVESPPWEEEDWTSSERETEAESDTEAFYYRQYRYREVMSQRAPAPDVRPKKLRRGATRGPSGPNLEEEEMVSAWPMGWEPGPWPVSSGRGLLQTQWDAEPDERREVDLLQRVAEALSQFYGLGEGGVRLPSDVVNVVVVTEEAWKHKQRESQLEEPPVLWVRGGRVYDFHGDRGTVAEFENDLLSRQVEDDAICRQRRQKQGLLPFPFLALPQKEKEELDEEKDAKDVRDRRR</sequence>
<accession>A0AA36IA09</accession>
<proteinExistence type="predicted"/>
<organism evidence="2 3">
    <name type="scientific">Effrenium voratum</name>
    <dbReference type="NCBI Taxonomy" id="2562239"/>
    <lineage>
        <taxon>Eukaryota</taxon>
        <taxon>Sar</taxon>
        <taxon>Alveolata</taxon>
        <taxon>Dinophyceae</taxon>
        <taxon>Suessiales</taxon>
        <taxon>Symbiodiniaceae</taxon>
        <taxon>Effrenium</taxon>
    </lineage>
</organism>
<dbReference type="EMBL" id="CAUJNA010000968">
    <property type="protein sequence ID" value="CAJ1382976.1"/>
    <property type="molecule type" value="Genomic_DNA"/>
</dbReference>
<gene>
    <name evidence="2" type="ORF">EVOR1521_LOCUS10218</name>
</gene>
<evidence type="ECO:0000313" key="3">
    <source>
        <dbReference type="Proteomes" id="UP001178507"/>
    </source>
</evidence>
<evidence type="ECO:0000256" key="1">
    <source>
        <dbReference type="SAM" id="MobiDB-lite"/>
    </source>
</evidence>
<feature type="compositionally biased region" description="Low complexity" evidence="1">
    <location>
        <begin position="177"/>
        <end position="188"/>
    </location>
</feature>
<feature type="region of interest" description="Disordered" evidence="1">
    <location>
        <begin position="126"/>
        <end position="188"/>
    </location>
</feature>
<feature type="region of interest" description="Disordered" evidence="1">
    <location>
        <begin position="253"/>
        <end position="280"/>
    </location>
</feature>
<reference evidence="2" key="1">
    <citation type="submission" date="2023-08" db="EMBL/GenBank/DDBJ databases">
        <authorList>
            <person name="Chen Y."/>
            <person name="Shah S."/>
            <person name="Dougan E. K."/>
            <person name="Thang M."/>
            <person name="Chan C."/>
        </authorList>
    </citation>
    <scope>NUCLEOTIDE SEQUENCE</scope>
</reference>
<protein>
    <submittedName>
        <fullName evidence="2">Uncharacterized protein</fullName>
    </submittedName>
</protein>
<feature type="region of interest" description="Disordered" evidence="1">
    <location>
        <begin position="208"/>
        <end position="237"/>
    </location>
</feature>
<dbReference type="AlphaFoldDB" id="A0AA36IA09"/>
<evidence type="ECO:0000313" key="2">
    <source>
        <dbReference type="EMBL" id="CAJ1382976.1"/>
    </source>
</evidence>
<feature type="region of interest" description="Disordered" evidence="1">
    <location>
        <begin position="58"/>
        <end position="91"/>
    </location>
</feature>
<dbReference type="Proteomes" id="UP001178507">
    <property type="component" value="Unassembled WGS sequence"/>
</dbReference>